<evidence type="ECO:0000313" key="2">
    <source>
        <dbReference type="Proteomes" id="UP000321363"/>
    </source>
</evidence>
<proteinExistence type="predicted"/>
<accession>A0A5C6W2C1</accession>
<reference evidence="1 2" key="1">
    <citation type="journal article" date="2005" name="Int. J. Syst. Evol. Microbiol.">
        <title>Bacillus litoralis sp. nov., isolated from a tidal flat of the Yellow Sea in Korea.</title>
        <authorList>
            <person name="Yoon J.H."/>
            <person name="Oh T.K."/>
        </authorList>
    </citation>
    <scope>NUCLEOTIDE SEQUENCE [LARGE SCALE GENOMIC DNA]</scope>
    <source>
        <strain evidence="1 2">SW-211</strain>
    </source>
</reference>
<dbReference type="AlphaFoldDB" id="A0A5C6W2C1"/>
<dbReference type="OrthoDB" id="2901166at2"/>
<dbReference type="EMBL" id="VOQF01000007">
    <property type="protein sequence ID" value="TXC89960.1"/>
    <property type="molecule type" value="Genomic_DNA"/>
</dbReference>
<dbReference type="Proteomes" id="UP000321363">
    <property type="component" value="Unassembled WGS sequence"/>
</dbReference>
<gene>
    <name evidence="1" type="ORF">FS935_12900</name>
</gene>
<keyword evidence="2" id="KW-1185">Reference proteome</keyword>
<protein>
    <recommendedName>
        <fullName evidence="3">DUF4025 domain-containing protein</fullName>
    </recommendedName>
</protein>
<evidence type="ECO:0008006" key="3">
    <source>
        <dbReference type="Google" id="ProtNLM"/>
    </source>
</evidence>
<sequence length="65" mass="7320">MKDKKAIATHNGVNETIFEKEATEANMAIQNQFYGEKHLEDDIDTSLSMNSNIGAVLLPEEHEEE</sequence>
<evidence type="ECO:0000313" key="1">
    <source>
        <dbReference type="EMBL" id="TXC89960.1"/>
    </source>
</evidence>
<organism evidence="1 2">
    <name type="scientific">Metabacillus litoralis</name>
    <dbReference type="NCBI Taxonomy" id="152268"/>
    <lineage>
        <taxon>Bacteria</taxon>
        <taxon>Bacillati</taxon>
        <taxon>Bacillota</taxon>
        <taxon>Bacilli</taxon>
        <taxon>Bacillales</taxon>
        <taxon>Bacillaceae</taxon>
        <taxon>Metabacillus</taxon>
    </lineage>
</organism>
<comment type="caution">
    <text evidence="1">The sequence shown here is derived from an EMBL/GenBank/DDBJ whole genome shotgun (WGS) entry which is preliminary data.</text>
</comment>
<name>A0A5C6W2C1_9BACI</name>
<dbReference type="RefSeq" id="WP_146949031.1">
    <property type="nucleotide sequence ID" value="NZ_VOQF01000007.1"/>
</dbReference>